<dbReference type="EMBL" id="NAJQ01000787">
    <property type="protein sequence ID" value="TKA64897.1"/>
    <property type="molecule type" value="Genomic_DNA"/>
</dbReference>
<dbReference type="Proteomes" id="UP000309340">
    <property type="component" value="Unassembled WGS sequence"/>
</dbReference>
<dbReference type="OrthoDB" id="269227at2759"/>
<dbReference type="InterPro" id="IPR012132">
    <property type="entry name" value="GMC_OxRdtase"/>
</dbReference>
<evidence type="ECO:0000256" key="1">
    <source>
        <dbReference type="ARBA" id="ARBA00010790"/>
    </source>
</evidence>
<gene>
    <name evidence="2" type="ORF">B0A55_10487</name>
</gene>
<dbReference type="STRING" id="329884.A0A4U0WPT9"/>
<reference evidence="2 3" key="1">
    <citation type="submission" date="2017-03" db="EMBL/GenBank/DDBJ databases">
        <title>Genomes of endolithic fungi from Antarctica.</title>
        <authorList>
            <person name="Coleine C."/>
            <person name="Masonjones S."/>
            <person name="Stajich J.E."/>
        </authorList>
    </citation>
    <scope>NUCLEOTIDE SEQUENCE [LARGE SCALE GENOMIC DNA]</scope>
    <source>
        <strain evidence="2 3">CCFEE 5184</strain>
    </source>
</reference>
<dbReference type="SUPFAM" id="SSF51905">
    <property type="entry name" value="FAD/NAD(P)-binding domain"/>
    <property type="match status" value="1"/>
</dbReference>
<dbReference type="Gene3D" id="3.50.50.60">
    <property type="entry name" value="FAD/NAD(P)-binding domain"/>
    <property type="match status" value="1"/>
</dbReference>
<dbReference type="PANTHER" id="PTHR11552">
    <property type="entry name" value="GLUCOSE-METHANOL-CHOLINE GMC OXIDOREDUCTASE"/>
    <property type="match status" value="1"/>
</dbReference>
<dbReference type="GO" id="GO:0050660">
    <property type="term" value="F:flavin adenine dinucleotide binding"/>
    <property type="evidence" value="ECO:0007669"/>
    <property type="project" value="InterPro"/>
</dbReference>
<organism evidence="2 3">
    <name type="scientific">Friedmanniomyces simplex</name>
    <dbReference type="NCBI Taxonomy" id="329884"/>
    <lineage>
        <taxon>Eukaryota</taxon>
        <taxon>Fungi</taxon>
        <taxon>Dikarya</taxon>
        <taxon>Ascomycota</taxon>
        <taxon>Pezizomycotina</taxon>
        <taxon>Dothideomycetes</taxon>
        <taxon>Dothideomycetidae</taxon>
        <taxon>Mycosphaerellales</taxon>
        <taxon>Teratosphaeriaceae</taxon>
        <taxon>Friedmanniomyces</taxon>
    </lineage>
</organism>
<dbReference type="GO" id="GO:0016491">
    <property type="term" value="F:oxidoreductase activity"/>
    <property type="evidence" value="ECO:0007669"/>
    <property type="project" value="TreeGrafter"/>
</dbReference>
<dbReference type="AlphaFoldDB" id="A0A4U0WPT9"/>
<evidence type="ECO:0000313" key="3">
    <source>
        <dbReference type="Proteomes" id="UP000309340"/>
    </source>
</evidence>
<sequence>MIFGIGPAAELRKHNIPVVCDLPGVGANVTDHLMAPMVFKSKMKSMQYLFSRMKSFPALIEWSRFGTGAMTTNEFKRNDATSGKASPDLEIPFAPMSFRTMERHKRQWIS</sequence>
<dbReference type="InterPro" id="IPR036188">
    <property type="entry name" value="FAD/NAD-bd_sf"/>
</dbReference>
<protein>
    <submittedName>
        <fullName evidence="2">Uncharacterized protein</fullName>
    </submittedName>
</protein>
<name>A0A4U0WPT9_9PEZI</name>
<comment type="similarity">
    <text evidence="1">Belongs to the GMC oxidoreductase family.</text>
</comment>
<proteinExistence type="inferred from homology"/>
<dbReference type="Gene3D" id="3.30.560.10">
    <property type="entry name" value="Glucose Oxidase, domain 3"/>
    <property type="match status" value="1"/>
</dbReference>
<dbReference type="PANTHER" id="PTHR11552:SF147">
    <property type="entry name" value="CHOLINE DEHYDROGENASE, MITOCHONDRIAL"/>
    <property type="match status" value="1"/>
</dbReference>
<accession>A0A4U0WPT9</accession>
<evidence type="ECO:0000313" key="2">
    <source>
        <dbReference type="EMBL" id="TKA64897.1"/>
    </source>
</evidence>
<comment type="caution">
    <text evidence="2">The sequence shown here is derived from an EMBL/GenBank/DDBJ whole genome shotgun (WGS) entry which is preliminary data.</text>
</comment>
<keyword evidence="3" id="KW-1185">Reference proteome</keyword>